<reference evidence="1 2" key="1">
    <citation type="submission" date="2019-09" db="EMBL/GenBank/DDBJ databases">
        <title>A chromosome-level genome assembly of the Chinese tupelo Nyssa sinensis.</title>
        <authorList>
            <person name="Yang X."/>
            <person name="Kang M."/>
            <person name="Yang Y."/>
            <person name="Xiong H."/>
            <person name="Wang M."/>
            <person name="Zhang Z."/>
            <person name="Wang Z."/>
            <person name="Wu H."/>
            <person name="Ma T."/>
            <person name="Liu J."/>
            <person name="Xi Z."/>
        </authorList>
    </citation>
    <scope>NUCLEOTIDE SEQUENCE [LARGE SCALE GENOMIC DNA]</scope>
    <source>
        <strain evidence="1">J267</strain>
        <tissue evidence="1">Leaf</tissue>
    </source>
</reference>
<evidence type="ECO:0000313" key="1">
    <source>
        <dbReference type="EMBL" id="KAA8524314.1"/>
    </source>
</evidence>
<organism evidence="1 2">
    <name type="scientific">Nyssa sinensis</name>
    <dbReference type="NCBI Taxonomy" id="561372"/>
    <lineage>
        <taxon>Eukaryota</taxon>
        <taxon>Viridiplantae</taxon>
        <taxon>Streptophyta</taxon>
        <taxon>Embryophyta</taxon>
        <taxon>Tracheophyta</taxon>
        <taxon>Spermatophyta</taxon>
        <taxon>Magnoliopsida</taxon>
        <taxon>eudicotyledons</taxon>
        <taxon>Gunneridae</taxon>
        <taxon>Pentapetalae</taxon>
        <taxon>asterids</taxon>
        <taxon>Cornales</taxon>
        <taxon>Nyssaceae</taxon>
        <taxon>Nyssa</taxon>
    </lineage>
</organism>
<evidence type="ECO:0000313" key="2">
    <source>
        <dbReference type="Proteomes" id="UP000325577"/>
    </source>
</evidence>
<protein>
    <submittedName>
        <fullName evidence="1">Uncharacterized protein</fullName>
    </submittedName>
</protein>
<accession>A0A5J5A287</accession>
<gene>
    <name evidence="1" type="ORF">F0562_010737</name>
</gene>
<dbReference type="OrthoDB" id="992562at2759"/>
<dbReference type="AlphaFoldDB" id="A0A5J5A287"/>
<sequence>MEVGMALNRVVSTVVVLRITACRVFDTERLVKFRTPPSLLLTSSDGFGIGNGRWDDRQWRGVRGAVDQMMAGTVDLSFSSSTNLDIFKLDCQPDDRNLPVVGLTLSFEGFYAYWYTALFLKFVRGLWNIFYGS</sequence>
<keyword evidence="2" id="KW-1185">Reference proteome</keyword>
<dbReference type="Proteomes" id="UP000325577">
    <property type="component" value="Linkage Group LG4"/>
</dbReference>
<proteinExistence type="predicted"/>
<name>A0A5J5A287_9ASTE</name>
<dbReference type="EMBL" id="CM018047">
    <property type="protein sequence ID" value="KAA8524314.1"/>
    <property type="molecule type" value="Genomic_DNA"/>
</dbReference>